<comment type="caution">
    <text evidence="2">The sequence shown here is derived from an EMBL/GenBank/DDBJ whole genome shotgun (WGS) entry which is preliminary data.</text>
</comment>
<gene>
    <name evidence="2" type="ORF">DYU05_09205</name>
</gene>
<reference evidence="2 3" key="1">
    <citation type="submission" date="2018-08" db="EMBL/GenBank/DDBJ databases">
        <title>Mucilaginibacter terrae sp. nov., isolated from manganese diggings.</title>
        <authorList>
            <person name="Huang Y."/>
            <person name="Zhou Z."/>
        </authorList>
    </citation>
    <scope>NUCLEOTIDE SEQUENCE [LARGE SCALE GENOMIC DNA]</scope>
    <source>
        <strain evidence="2 3">ZH6</strain>
    </source>
</reference>
<dbReference type="InterPro" id="IPR012334">
    <property type="entry name" value="Pectin_lyas_fold"/>
</dbReference>
<feature type="domain" description="Right handed beta helix" evidence="1">
    <location>
        <begin position="63"/>
        <end position="166"/>
    </location>
</feature>
<protein>
    <submittedName>
        <fullName evidence="2">Right-handed parallel beta-helix repeat-containing protein</fullName>
    </submittedName>
</protein>
<dbReference type="AlphaFoldDB" id="A0A3E2NXN1"/>
<dbReference type="InterPro" id="IPR006626">
    <property type="entry name" value="PbH1"/>
</dbReference>
<dbReference type="EMBL" id="QWDE01000001">
    <property type="protein sequence ID" value="RFZ85753.1"/>
    <property type="molecule type" value="Genomic_DNA"/>
</dbReference>
<organism evidence="2 3">
    <name type="scientific">Mucilaginibacter terrenus</name>
    <dbReference type="NCBI Taxonomy" id="2482727"/>
    <lineage>
        <taxon>Bacteria</taxon>
        <taxon>Pseudomonadati</taxon>
        <taxon>Bacteroidota</taxon>
        <taxon>Sphingobacteriia</taxon>
        <taxon>Sphingobacteriales</taxon>
        <taxon>Sphingobacteriaceae</taxon>
        <taxon>Mucilaginibacter</taxon>
    </lineage>
</organism>
<proteinExistence type="predicted"/>
<name>A0A3E2NXN1_9SPHI</name>
<dbReference type="Pfam" id="PF13229">
    <property type="entry name" value="Beta_helix"/>
    <property type="match status" value="1"/>
</dbReference>
<keyword evidence="3" id="KW-1185">Reference proteome</keyword>
<dbReference type="OrthoDB" id="901313at2"/>
<dbReference type="SMART" id="SM00710">
    <property type="entry name" value="PbH1"/>
    <property type="match status" value="6"/>
</dbReference>
<dbReference type="InterPro" id="IPR039448">
    <property type="entry name" value="Beta_helix"/>
</dbReference>
<sequence>MLTARRFGTPVNNLTVLEKIIKVLRCYLLLGICVISVNCNSTAQKSKYSISHPLKLSGINSKVISDLDITGDTSNCISLNQCSNITIQNCRLRNSAKIGINILNCKNIKIINCYFEQVATGVYVFKSQQVNVRQNQFKNMQGPFPRGQMVQFDEVTGAGNKISDNIGENLPGKSLPEDAINLYKTTGTATSPVEVIGNRIRGGGPSKTGGGIMLGDNGGGFSIAKNNILVDPGQYGIAIAGGTHISVINNNIYGRRQPFTNVGIYVWNQHTSACALNVVQGNLVNFKSADGASNPGWNQGNCGKVYGWENNDWNAPINASMLPKQLFAVQ</sequence>
<accession>A0A3E2NXN1</accession>
<dbReference type="Gene3D" id="2.160.20.10">
    <property type="entry name" value="Single-stranded right-handed beta-helix, Pectin lyase-like"/>
    <property type="match status" value="1"/>
</dbReference>
<dbReference type="InterPro" id="IPR011050">
    <property type="entry name" value="Pectin_lyase_fold/virulence"/>
</dbReference>
<evidence type="ECO:0000259" key="1">
    <source>
        <dbReference type="Pfam" id="PF13229"/>
    </source>
</evidence>
<dbReference type="SUPFAM" id="SSF51126">
    <property type="entry name" value="Pectin lyase-like"/>
    <property type="match status" value="1"/>
</dbReference>
<evidence type="ECO:0000313" key="3">
    <source>
        <dbReference type="Proteomes" id="UP000260823"/>
    </source>
</evidence>
<dbReference type="Proteomes" id="UP000260823">
    <property type="component" value="Unassembled WGS sequence"/>
</dbReference>
<evidence type="ECO:0000313" key="2">
    <source>
        <dbReference type="EMBL" id="RFZ85753.1"/>
    </source>
</evidence>